<name>A0A284S9P1_ARMOS</name>
<dbReference type="EMBL" id="FUEG01000047">
    <property type="protein sequence ID" value="SJL17724.1"/>
    <property type="molecule type" value="Genomic_DNA"/>
</dbReference>
<evidence type="ECO:0000313" key="1">
    <source>
        <dbReference type="EMBL" id="SJL17724.1"/>
    </source>
</evidence>
<keyword evidence="2" id="KW-1185">Reference proteome</keyword>
<sequence>MTLYSSKGGVETYYFHYTSHSDIPVEAICWNEGEEDQPIEIPSTTDDTTNTTDYLVDQARELIKNVEGDTPKWLTALGGPGIVVAILSSMLDYAPNIRYVSSAICEKHQSIDFGVLLRQQLMLSSKWTGSLRIFHILQRPRIINSRRNTQIDFFGPITREIIQNYVGPVDLDPVLCDDPSNALALELNTCSHLSDFRISLKATGVSEPSPHIAYLQIHKAQRIRRREKVHRPTHDTSIYMHAWQTYSNEAVRETSLTRYSSVYPIGYGIQKISKES</sequence>
<gene>
    <name evidence="1" type="ORF">ARMOST_21285</name>
</gene>
<evidence type="ECO:0000313" key="2">
    <source>
        <dbReference type="Proteomes" id="UP000219338"/>
    </source>
</evidence>
<dbReference type="Proteomes" id="UP000219338">
    <property type="component" value="Unassembled WGS sequence"/>
</dbReference>
<dbReference type="STRING" id="47428.A0A284S9P1"/>
<organism evidence="1 2">
    <name type="scientific">Armillaria ostoyae</name>
    <name type="common">Armillaria root rot fungus</name>
    <dbReference type="NCBI Taxonomy" id="47428"/>
    <lineage>
        <taxon>Eukaryota</taxon>
        <taxon>Fungi</taxon>
        <taxon>Dikarya</taxon>
        <taxon>Basidiomycota</taxon>
        <taxon>Agaricomycotina</taxon>
        <taxon>Agaricomycetes</taxon>
        <taxon>Agaricomycetidae</taxon>
        <taxon>Agaricales</taxon>
        <taxon>Marasmiineae</taxon>
        <taxon>Physalacriaceae</taxon>
        <taxon>Armillaria</taxon>
    </lineage>
</organism>
<dbReference type="AlphaFoldDB" id="A0A284S9P1"/>
<reference evidence="2" key="1">
    <citation type="journal article" date="2017" name="Nat. Ecol. Evol.">
        <title>Genome expansion and lineage-specific genetic innovations in the forest pathogenic fungi Armillaria.</title>
        <authorList>
            <person name="Sipos G."/>
            <person name="Prasanna A.N."/>
            <person name="Walter M.C."/>
            <person name="O'Connor E."/>
            <person name="Balint B."/>
            <person name="Krizsan K."/>
            <person name="Kiss B."/>
            <person name="Hess J."/>
            <person name="Varga T."/>
            <person name="Slot J."/>
            <person name="Riley R."/>
            <person name="Boka B."/>
            <person name="Rigling D."/>
            <person name="Barry K."/>
            <person name="Lee J."/>
            <person name="Mihaltcheva S."/>
            <person name="LaButti K."/>
            <person name="Lipzen A."/>
            <person name="Waldron R."/>
            <person name="Moloney N.M."/>
            <person name="Sperisen C."/>
            <person name="Kredics L."/>
            <person name="Vagvoelgyi C."/>
            <person name="Patrignani A."/>
            <person name="Fitzpatrick D."/>
            <person name="Nagy I."/>
            <person name="Doyle S."/>
            <person name="Anderson J.B."/>
            <person name="Grigoriev I.V."/>
            <person name="Gueldener U."/>
            <person name="Muensterkoetter M."/>
            <person name="Nagy L.G."/>
        </authorList>
    </citation>
    <scope>NUCLEOTIDE SEQUENCE [LARGE SCALE GENOMIC DNA]</scope>
    <source>
        <strain evidence="2">C18/9</strain>
    </source>
</reference>
<protein>
    <submittedName>
        <fullName evidence="1">Uncharacterized protein</fullName>
    </submittedName>
</protein>
<accession>A0A284S9P1</accession>
<proteinExistence type="predicted"/>